<reference evidence="7 8" key="1">
    <citation type="submission" date="2019-01" db="EMBL/GenBank/DDBJ databases">
        <title>A draft genome assembly of the solar-powered sea slug Elysia chlorotica.</title>
        <authorList>
            <person name="Cai H."/>
            <person name="Li Q."/>
            <person name="Fang X."/>
            <person name="Li J."/>
            <person name="Curtis N.E."/>
            <person name="Altenburger A."/>
            <person name="Shibata T."/>
            <person name="Feng M."/>
            <person name="Maeda T."/>
            <person name="Schwartz J.A."/>
            <person name="Shigenobu S."/>
            <person name="Lundholm N."/>
            <person name="Nishiyama T."/>
            <person name="Yang H."/>
            <person name="Hasebe M."/>
            <person name="Li S."/>
            <person name="Pierce S.K."/>
            <person name="Wang J."/>
        </authorList>
    </citation>
    <scope>NUCLEOTIDE SEQUENCE [LARGE SCALE GENOMIC DNA]</scope>
    <source>
        <strain evidence="7">EC2010</strain>
        <tissue evidence="7">Whole organism of an adult</tissue>
    </source>
</reference>
<evidence type="ECO:0000256" key="2">
    <source>
        <dbReference type="ARBA" id="ARBA00004496"/>
    </source>
</evidence>
<dbReference type="GO" id="GO:0005634">
    <property type="term" value="C:nucleus"/>
    <property type="evidence" value="ECO:0007669"/>
    <property type="project" value="UniProtKB-SubCell"/>
</dbReference>
<protein>
    <recommendedName>
        <fullName evidence="3">RWD domain-containing protein 3</fullName>
    </recommendedName>
</protein>
<evidence type="ECO:0000313" key="8">
    <source>
        <dbReference type="Proteomes" id="UP000271974"/>
    </source>
</evidence>
<dbReference type="InterPro" id="IPR016135">
    <property type="entry name" value="UBQ-conjugating_enzyme/RWD"/>
</dbReference>
<evidence type="ECO:0000256" key="1">
    <source>
        <dbReference type="ARBA" id="ARBA00004123"/>
    </source>
</evidence>
<dbReference type="InterPro" id="IPR038840">
    <property type="entry name" value="RWDD3"/>
</dbReference>
<dbReference type="GO" id="GO:0033235">
    <property type="term" value="P:positive regulation of protein sumoylation"/>
    <property type="evidence" value="ECO:0007669"/>
    <property type="project" value="InterPro"/>
</dbReference>
<proteinExistence type="predicted"/>
<comment type="caution">
    <text evidence="7">The sequence shown here is derived from an EMBL/GenBank/DDBJ whole genome shotgun (WGS) entry which is preliminary data.</text>
</comment>
<sequence length="304" mass="34426">MCENEEQVLEVASLQSIYCKDGEMTDCQLGEIRKIRIRLDLTHPLKELECCDAIVQFALPCDYPQISVPSVEVSCSSLDASVMESMMKTLNQRAIELRGEMMLLDLACLAKELVEKGLAGAVDSNSKQTGVFEERSHKSSIVEGCDEQALHAQTTSCDKYYQRTNDDNFVTTLLHLDHMRSKPSYIKLIKKWAGELSLVGRLLFCQRVILILLQGESRDVKEYIVRNRTTNVDVDSRGRSCKERMLSVLCEVVVLPEQILANFDVAEFTPEQLQAFFREHHLGKIYAEHVQPLMQGSSNSSRKT</sequence>
<keyword evidence="4" id="KW-0963">Cytoplasm</keyword>
<evidence type="ECO:0000256" key="3">
    <source>
        <dbReference type="ARBA" id="ARBA00015444"/>
    </source>
</evidence>
<evidence type="ECO:0000256" key="4">
    <source>
        <dbReference type="ARBA" id="ARBA00022490"/>
    </source>
</evidence>
<organism evidence="7 8">
    <name type="scientific">Elysia chlorotica</name>
    <name type="common">Eastern emerald elysia</name>
    <name type="synonym">Sea slug</name>
    <dbReference type="NCBI Taxonomy" id="188477"/>
    <lineage>
        <taxon>Eukaryota</taxon>
        <taxon>Metazoa</taxon>
        <taxon>Spiralia</taxon>
        <taxon>Lophotrochozoa</taxon>
        <taxon>Mollusca</taxon>
        <taxon>Gastropoda</taxon>
        <taxon>Heterobranchia</taxon>
        <taxon>Euthyneura</taxon>
        <taxon>Panpulmonata</taxon>
        <taxon>Sacoglossa</taxon>
        <taxon>Placobranchoidea</taxon>
        <taxon>Plakobranchidae</taxon>
        <taxon>Elysia</taxon>
    </lineage>
</organism>
<dbReference type="Proteomes" id="UP000271974">
    <property type="component" value="Unassembled WGS sequence"/>
</dbReference>
<dbReference type="PANTHER" id="PTHR15628">
    <property type="entry name" value="RWD DOMAIN-CONTAINING PROTEIN 3"/>
    <property type="match status" value="1"/>
</dbReference>
<dbReference type="GO" id="GO:0005737">
    <property type="term" value="C:cytoplasm"/>
    <property type="evidence" value="ECO:0007669"/>
    <property type="project" value="UniProtKB-SubCell"/>
</dbReference>
<gene>
    <name evidence="7" type="ORF">EGW08_004864</name>
</gene>
<keyword evidence="5" id="KW-0539">Nucleus</keyword>
<dbReference type="PROSITE" id="PS50908">
    <property type="entry name" value="RWD"/>
    <property type="match status" value="1"/>
</dbReference>
<accession>A0A3S1ABB5</accession>
<dbReference type="AlphaFoldDB" id="A0A3S1ABB5"/>
<dbReference type="Gene3D" id="3.10.110.10">
    <property type="entry name" value="Ubiquitin Conjugating Enzyme"/>
    <property type="match status" value="1"/>
</dbReference>
<dbReference type="Pfam" id="PF05773">
    <property type="entry name" value="RWD"/>
    <property type="match status" value="1"/>
</dbReference>
<keyword evidence="8" id="KW-1185">Reference proteome</keyword>
<dbReference type="SUPFAM" id="SSF54495">
    <property type="entry name" value="UBC-like"/>
    <property type="match status" value="1"/>
</dbReference>
<dbReference type="OrthoDB" id="167315at2759"/>
<dbReference type="CDD" id="cd24164">
    <property type="entry name" value="RWDD3_C"/>
    <property type="match status" value="1"/>
</dbReference>
<feature type="domain" description="RWD" evidence="6">
    <location>
        <begin position="9"/>
        <end position="117"/>
    </location>
</feature>
<evidence type="ECO:0000259" key="6">
    <source>
        <dbReference type="PROSITE" id="PS50908"/>
    </source>
</evidence>
<dbReference type="InterPro" id="IPR006575">
    <property type="entry name" value="RWD_dom"/>
</dbReference>
<name>A0A3S1ABB5_ELYCH</name>
<evidence type="ECO:0000313" key="7">
    <source>
        <dbReference type="EMBL" id="RUS87410.1"/>
    </source>
</evidence>
<dbReference type="PANTHER" id="PTHR15628:SF1">
    <property type="entry name" value="RWD DOMAIN-CONTAINING PROTEIN 3"/>
    <property type="match status" value="1"/>
</dbReference>
<evidence type="ECO:0000256" key="5">
    <source>
        <dbReference type="ARBA" id="ARBA00023242"/>
    </source>
</evidence>
<dbReference type="GO" id="GO:1902073">
    <property type="term" value="P:positive regulation of hypoxia-inducible factor-1alpha signaling pathway"/>
    <property type="evidence" value="ECO:0007669"/>
    <property type="project" value="InterPro"/>
</dbReference>
<dbReference type="EMBL" id="RQTK01000112">
    <property type="protein sequence ID" value="RUS87410.1"/>
    <property type="molecule type" value="Genomic_DNA"/>
</dbReference>
<comment type="subcellular location">
    <subcellularLocation>
        <location evidence="2">Cytoplasm</location>
    </subcellularLocation>
    <subcellularLocation>
        <location evidence="1">Nucleus</location>
    </subcellularLocation>
</comment>